<proteinExistence type="predicted"/>
<name>A0A0F5BUR7_9GAMM</name>
<keyword evidence="1" id="KW-1133">Transmembrane helix</keyword>
<keyword evidence="3" id="KW-1185">Reference proteome</keyword>
<gene>
    <name evidence="2" type="ORF">HA49_23165</name>
</gene>
<protein>
    <submittedName>
        <fullName evidence="2">Uncharacterized protein</fullName>
    </submittedName>
</protein>
<feature type="transmembrane region" description="Helical" evidence="1">
    <location>
        <begin position="35"/>
        <end position="55"/>
    </location>
</feature>
<dbReference type="Proteomes" id="UP000029577">
    <property type="component" value="Unassembled WGS sequence"/>
</dbReference>
<sequence length="65" mass="7482">MLAWLPLLWTQLIIKGRILPLAYEDNLLILFQRTFLPSAVFTPMIYQSVILHFGLSPRARARTGV</sequence>
<dbReference type="AlphaFoldDB" id="A0A0F5BUR7"/>
<reference evidence="2" key="1">
    <citation type="submission" date="2014-12" db="EMBL/GenBank/DDBJ databases">
        <title>The draft genome of the Tatumella morbirosei type strain, LMG23360T isolated from pineapple rot.</title>
        <authorList>
            <person name="Smits T.H."/>
            <person name="Palmer M."/>
            <person name="Venter S.N."/>
            <person name="Duffy B."/>
            <person name="Steenkamp E.T."/>
            <person name="Chan W.Y."/>
            <person name="Coutinho T.A."/>
            <person name="Coetzee M.P."/>
            <person name="De Maayer P."/>
        </authorList>
    </citation>
    <scope>NUCLEOTIDE SEQUENCE [LARGE SCALE GENOMIC DNA]</scope>
    <source>
        <strain evidence="2">LMG 23360</strain>
    </source>
</reference>
<keyword evidence="1" id="KW-0812">Transmembrane</keyword>
<comment type="caution">
    <text evidence="2">The sequence shown here is derived from an EMBL/GenBank/DDBJ whole genome shotgun (WGS) entry which is preliminary data.</text>
</comment>
<evidence type="ECO:0000313" key="2">
    <source>
        <dbReference type="EMBL" id="KKA63525.1"/>
    </source>
</evidence>
<evidence type="ECO:0000256" key="1">
    <source>
        <dbReference type="SAM" id="Phobius"/>
    </source>
</evidence>
<dbReference type="EMBL" id="JPKR02000005">
    <property type="protein sequence ID" value="KKA63525.1"/>
    <property type="molecule type" value="Genomic_DNA"/>
</dbReference>
<organism evidence="2 3">
    <name type="scientific">Tatumella morbirosei</name>
    <dbReference type="NCBI Taxonomy" id="642227"/>
    <lineage>
        <taxon>Bacteria</taxon>
        <taxon>Pseudomonadati</taxon>
        <taxon>Pseudomonadota</taxon>
        <taxon>Gammaproteobacteria</taxon>
        <taxon>Enterobacterales</taxon>
        <taxon>Erwiniaceae</taxon>
        <taxon>Tatumella</taxon>
    </lineage>
</organism>
<keyword evidence="1" id="KW-0472">Membrane</keyword>
<evidence type="ECO:0000313" key="3">
    <source>
        <dbReference type="Proteomes" id="UP000029577"/>
    </source>
</evidence>
<accession>A0A0F5BUR7</accession>